<reference evidence="1" key="1">
    <citation type="submission" date="2014-01" db="EMBL/GenBank/DDBJ databases">
        <authorList>
            <person name="Brown-Elliot B."/>
            <person name="Wallace R."/>
            <person name="Lenaerts A."/>
            <person name="Ordway D."/>
            <person name="DeGroote M.A."/>
            <person name="Parker T."/>
            <person name="Sizemore C."/>
            <person name="Tallon L.J."/>
            <person name="Sadzewicz L.K."/>
            <person name="Sengamalay N."/>
            <person name="Fraser C.M."/>
            <person name="Hine E."/>
            <person name="Shefchek K.A."/>
            <person name="Das S.P."/>
            <person name="Tettelin H."/>
        </authorList>
    </citation>
    <scope>NUCLEOTIDE SEQUENCE [LARGE SCALE GENOMIC DNA]</scope>
    <source>
        <strain evidence="1">4042</strain>
    </source>
</reference>
<dbReference type="AlphaFoldDB" id="X8E5R3"/>
<comment type="caution">
    <text evidence="1">The sequence shown here is derived from an EMBL/GenBank/DDBJ whole genome shotgun (WGS) entry which is preliminary data.</text>
</comment>
<dbReference type="EMBL" id="JAOB01000006">
    <property type="protein sequence ID" value="EUA76242.1"/>
    <property type="molecule type" value="Genomic_DNA"/>
</dbReference>
<proteinExistence type="predicted"/>
<name>X8E5R3_MYCXE</name>
<sequence>MLPQPDIEAQRIPLLMSLLNGIAGYRSTADSSGSSASQG</sequence>
<gene>
    <name evidence="1" type="ORF">I553_7296</name>
</gene>
<dbReference type="PATRIC" id="fig|1299334.3.peg.325"/>
<evidence type="ECO:0000313" key="1">
    <source>
        <dbReference type="EMBL" id="EUA76242.1"/>
    </source>
</evidence>
<protein>
    <submittedName>
        <fullName evidence="1">Uncharacterized protein</fullName>
    </submittedName>
</protein>
<organism evidence="1">
    <name type="scientific">Mycobacterium xenopi 4042</name>
    <dbReference type="NCBI Taxonomy" id="1299334"/>
    <lineage>
        <taxon>Bacteria</taxon>
        <taxon>Bacillati</taxon>
        <taxon>Actinomycetota</taxon>
        <taxon>Actinomycetes</taxon>
        <taxon>Mycobacteriales</taxon>
        <taxon>Mycobacteriaceae</taxon>
        <taxon>Mycobacterium</taxon>
    </lineage>
</organism>
<accession>X8E5R3</accession>